<dbReference type="Proteomes" id="UP000623129">
    <property type="component" value="Unassembled WGS sequence"/>
</dbReference>
<dbReference type="AlphaFoldDB" id="A0A833QE26"/>
<dbReference type="CDD" id="cd09272">
    <property type="entry name" value="RNase_HI_RT_Ty1"/>
    <property type="match status" value="1"/>
</dbReference>
<dbReference type="PANTHER" id="PTHR11439:SF467">
    <property type="entry name" value="INTEGRASE CATALYTIC DOMAIN-CONTAINING PROTEIN"/>
    <property type="match status" value="1"/>
</dbReference>
<gene>
    <name evidence="1" type="ORF">FCM35_KLT22185</name>
</gene>
<protein>
    <submittedName>
        <fullName evidence="1">Retrovirus-related Pol polyprotein from</fullName>
    </submittedName>
</protein>
<dbReference type="OrthoDB" id="679404at2759"/>
<reference evidence="1" key="1">
    <citation type="submission" date="2020-01" db="EMBL/GenBank/DDBJ databases">
        <title>Genome sequence of Kobresia littledalei, the first chromosome-level genome in the family Cyperaceae.</title>
        <authorList>
            <person name="Qu G."/>
        </authorList>
    </citation>
    <scope>NUCLEOTIDE SEQUENCE</scope>
    <source>
        <strain evidence="1">C.B.Clarke</strain>
        <tissue evidence="1">Leaf</tissue>
    </source>
</reference>
<evidence type="ECO:0000313" key="2">
    <source>
        <dbReference type="Proteomes" id="UP000623129"/>
    </source>
</evidence>
<proteinExistence type="predicted"/>
<keyword evidence="2" id="KW-1185">Reference proteome</keyword>
<accession>A0A833QE26</accession>
<comment type="caution">
    <text evidence="1">The sequence shown here is derived from an EMBL/GenBank/DDBJ whole genome shotgun (WGS) entry which is preliminary data.</text>
</comment>
<dbReference type="PANTHER" id="PTHR11439">
    <property type="entry name" value="GAG-POL-RELATED RETROTRANSPOSON"/>
    <property type="match status" value="1"/>
</dbReference>
<name>A0A833QE26_9POAL</name>
<evidence type="ECO:0000313" key="1">
    <source>
        <dbReference type="EMBL" id="KAF3320214.1"/>
    </source>
</evidence>
<dbReference type="EMBL" id="SWLB01000107">
    <property type="protein sequence ID" value="KAF3320214.1"/>
    <property type="molecule type" value="Genomic_DNA"/>
</dbReference>
<sequence length="87" mass="9776">MEHWKAAKRVLRYLKRTRDYMLTYRRSEQLEVIGYTDSDFGGCVDSMKSTSGYIFMMAGGAVSWKSAKQSLVASSTMAAEFVACLSI</sequence>
<organism evidence="1 2">
    <name type="scientific">Carex littledalei</name>
    <dbReference type="NCBI Taxonomy" id="544730"/>
    <lineage>
        <taxon>Eukaryota</taxon>
        <taxon>Viridiplantae</taxon>
        <taxon>Streptophyta</taxon>
        <taxon>Embryophyta</taxon>
        <taxon>Tracheophyta</taxon>
        <taxon>Spermatophyta</taxon>
        <taxon>Magnoliopsida</taxon>
        <taxon>Liliopsida</taxon>
        <taxon>Poales</taxon>
        <taxon>Cyperaceae</taxon>
        <taxon>Cyperoideae</taxon>
        <taxon>Cariceae</taxon>
        <taxon>Carex</taxon>
        <taxon>Carex subgen. Euthyceras</taxon>
    </lineage>
</organism>